<protein>
    <submittedName>
        <fullName evidence="1">Uncharacterized protein</fullName>
    </submittedName>
</protein>
<organism evidence="1 2">
    <name type="scientific">Mucilaginibacter psychrotolerans</name>
    <dbReference type="NCBI Taxonomy" id="1524096"/>
    <lineage>
        <taxon>Bacteria</taxon>
        <taxon>Pseudomonadati</taxon>
        <taxon>Bacteroidota</taxon>
        <taxon>Sphingobacteriia</taxon>
        <taxon>Sphingobacteriales</taxon>
        <taxon>Sphingobacteriaceae</taxon>
        <taxon>Mucilaginibacter</taxon>
    </lineage>
</organism>
<comment type="caution">
    <text evidence="1">The sequence shown here is derived from an EMBL/GenBank/DDBJ whole genome shotgun (WGS) entry which is preliminary data.</text>
</comment>
<sequence>MNDPDSYSGVSFTTLKPSYESYENSGTSEYKRLKAKLSNADSVMMHYSFIADDLEPFGPEKEYKAARKTEAYWKKKKDSIIVVIDRNAENYHGKLTGYELNHSFRAKNSFGAVMLKNATFYYNETLSEVLFATGID</sequence>
<gene>
    <name evidence="1" type="ORF">E2R66_23310</name>
</gene>
<reference evidence="1 2" key="1">
    <citation type="journal article" date="2017" name="Int. J. Syst. Evol. Microbiol.">
        <title>Mucilaginibacterpsychrotolerans sp. nov., isolated from peatlands.</title>
        <authorList>
            <person name="Deng Y."/>
            <person name="Shen L."/>
            <person name="Xu B."/>
            <person name="Liu Y."/>
            <person name="Gu Z."/>
            <person name="Liu H."/>
            <person name="Zhou Y."/>
        </authorList>
    </citation>
    <scope>NUCLEOTIDE SEQUENCE [LARGE SCALE GENOMIC DNA]</scope>
    <source>
        <strain evidence="1 2">NH7-4</strain>
    </source>
</reference>
<name>A0A4Y8S5Z5_9SPHI</name>
<dbReference type="AlphaFoldDB" id="A0A4Y8S5Z5"/>
<keyword evidence="2" id="KW-1185">Reference proteome</keyword>
<dbReference type="OrthoDB" id="799204at2"/>
<evidence type="ECO:0000313" key="2">
    <source>
        <dbReference type="Proteomes" id="UP000297540"/>
    </source>
</evidence>
<dbReference type="RefSeq" id="WP_134737955.1">
    <property type="nucleotide sequence ID" value="NZ_SOZE01000035.1"/>
</dbReference>
<accession>A0A4Y8S5Z5</accession>
<dbReference type="Proteomes" id="UP000297540">
    <property type="component" value="Unassembled WGS sequence"/>
</dbReference>
<evidence type="ECO:0000313" key="1">
    <source>
        <dbReference type="EMBL" id="TFF34025.1"/>
    </source>
</evidence>
<dbReference type="EMBL" id="SOZE01000035">
    <property type="protein sequence ID" value="TFF34025.1"/>
    <property type="molecule type" value="Genomic_DNA"/>
</dbReference>
<proteinExistence type="predicted"/>